<keyword evidence="5" id="KW-0804">Transcription</keyword>
<name>A0ABD1GID5_SALDI</name>
<feature type="compositionally biased region" description="Basic and acidic residues" evidence="6">
    <location>
        <begin position="294"/>
        <end position="303"/>
    </location>
</feature>
<evidence type="ECO:0000256" key="2">
    <source>
        <dbReference type="ARBA" id="ARBA00022771"/>
    </source>
</evidence>
<dbReference type="InterPro" id="IPR013083">
    <property type="entry name" value="Znf_RING/FYVE/PHD"/>
</dbReference>
<gene>
    <name evidence="8" type="ORF">AAHA92_20660</name>
</gene>
<dbReference type="PROSITE" id="PS01359">
    <property type="entry name" value="ZF_PHD_1"/>
    <property type="match status" value="1"/>
</dbReference>
<keyword evidence="9" id="KW-1185">Reference proteome</keyword>
<keyword evidence="3" id="KW-0862">Zinc</keyword>
<dbReference type="Pfam" id="PF23121">
    <property type="entry name" value="SPOC_AIPP2"/>
    <property type="match status" value="1"/>
</dbReference>
<evidence type="ECO:0000256" key="4">
    <source>
        <dbReference type="ARBA" id="ARBA00023015"/>
    </source>
</evidence>
<feature type="region of interest" description="Disordered" evidence="6">
    <location>
        <begin position="521"/>
        <end position="555"/>
    </location>
</feature>
<keyword evidence="4" id="KW-0805">Transcription regulation</keyword>
<feature type="domain" description="AIPP2-like SPOC-like" evidence="7">
    <location>
        <begin position="576"/>
        <end position="703"/>
    </location>
</feature>
<accession>A0ABD1GID5</accession>
<evidence type="ECO:0000256" key="3">
    <source>
        <dbReference type="ARBA" id="ARBA00022833"/>
    </source>
</evidence>
<evidence type="ECO:0000259" key="7">
    <source>
        <dbReference type="Pfam" id="PF23121"/>
    </source>
</evidence>
<keyword evidence="1" id="KW-0479">Metal-binding</keyword>
<dbReference type="SUPFAM" id="SSF57903">
    <property type="entry name" value="FYVE/PHD zinc finger"/>
    <property type="match status" value="1"/>
</dbReference>
<evidence type="ECO:0000256" key="6">
    <source>
        <dbReference type="SAM" id="MobiDB-lite"/>
    </source>
</evidence>
<organism evidence="8 9">
    <name type="scientific">Salvia divinorum</name>
    <name type="common">Maria pastora</name>
    <name type="synonym">Diviner's sage</name>
    <dbReference type="NCBI Taxonomy" id="28513"/>
    <lineage>
        <taxon>Eukaryota</taxon>
        <taxon>Viridiplantae</taxon>
        <taxon>Streptophyta</taxon>
        <taxon>Embryophyta</taxon>
        <taxon>Tracheophyta</taxon>
        <taxon>Spermatophyta</taxon>
        <taxon>Magnoliopsida</taxon>
        <taxon>eudicotyledons</taxon>
        <taxon>Gunneridae</taxon>
        <taxon>Pentapetalae</taxon>
        <taxon>asterids</taxon>
        <taxon>lamiids</taxon>
        <taxon>Lamiales</taxon>
        <taxon>Lamiaceae</taxon>
        <taxon>Nepetoideae</taxon>
        <taxon>Mentheae</taxon>
        <taxon>Salviinae</taxon>
        <taxon>Salvia</taxon>
        <taxon>Salvia subgen. Calosphace</taxon>
    </lineage>
</organism>
<dbReference type="InterPro" id="IPR056280">
    <property type="entry name" value="AIPP2-like_SPOC"/>
</dbReference>
<dbReference type="EMBL" id="JBEAFC010000008">
    <property type="protein sequence ID" value="KAL1543722.1"/>
    <property type="molecule type" value="Genomic_DNA"/>
</dbReference>
<keyword evidence="2" id="KW-0863">Zinc-finger</keyword>
<evidence type="ECO:0000313" key="9">
    <source>
        <dbReference type="Proteomes" id="UP001567538"/>
    </source>
</evidence>
<dbReference type="AlphaFoldDB" id="A0ABD1GID5"/>
<dbReference type="CDD" id="cd15489">
    <property type="entry name" value="PHD_SF"/>
    <property type="match status" value="1"/>
</dbReference>
<dbReference type="PANTHER" id="PTHR33304:SF18">
    <property type="entry name" value="CHROMATIN REGULATOR PHD FAMILY-RELATED"/>
    <property type="match status" value="1"/>
</dbReference>
<dbReference type="PANTHER" id="PTHR33304">
    <property type="match status" value="1"/>
</dbReference>
<dbReference type="Proteomes" id="UP001567538">
    <property type="component" value="Unassembled WGS sequence"/>
</dbReference>
<reference evidence="8 9" key="1">
    <citation type="submission" date="2024-06" db="EMBL/GenBank/DDBJ databases">
        <title>A chromosome level genome sequence of Diviner's sage (Salvia divinorum).</title>
        <authorList>
            <person name="Ford S.A."/>
            <person name="Ro D.-K."/>
            <person name="Ness R.W."/>
            <person name="Phillips M.A."/>
        </authorList>
    </citation>
    <scope>NUCLEOTIDE SEQUENCE [LARGE SCALE GENOMIC DNA]</scope>
    <source>
        <strain evidence="8">SAF-2024a</strain>
        <tissue evidence="8">Leaf</tissue>
    </source>
</reference>
<dbReference type="GO" id="GO:0008270">
    <property type="term" value="F:zinc ion binding"/>
    <property type="evidence" value="ECO:0007669"/>
    <property type="project" value="UniProtKB-KW"/>
</dbReference>
<sequence>MMEETICLQCGDKGFENSFVHCIRCLKFAVHRYCLDKIPDTFDEFVQWLCDDCKVKVEKQSAVFEHDAIPCQTRHHKVAKNIKRSSRDEKEKNGLVTEEKVHVRKDASKQACDTRAMFDSVECGEFFGQQSPVELDGKDDANDILLQVGASEISEQSLCLHQLSEEKVEENLIGLTERSAGCLTECRLATTSYDECVKVGIDECTNSTSDSTLPCIVIENGCSEQKDQEEKMIENKKRKRSRKRNIMESTTEKDKRRLANTSYDEYVHVDVSECTRLGSDSTLPSALKENGCSEQKDEEDKKTKNWKTKVRQRRRKRTRNKMGSIAEKDQHRLARTTYDEHMKVDINEGSRLGIDSTLPSNVKENEGCEQKDQLCITKPFESITDLGIAGAHADQEEKKIKNRKTKVRQRRRKRTPNKMGSIAEKDQHRLTTTYDEHIKVDINEGTRQWNNSTLPSIVKENEGCEQKYQTLITKPFESITDLGIAVAHADHPVILSDEASKSLSEKKQVFRTGVTQPLHANELADLSTREKDLGSSVDSFENRETEDKVEQTSTSCQRRDKYVDYSVAQPIAMPIWRGSFKVRNSKHGSIEELVAHISNKACHKVYAEASQFQPILRLEMLPKSDIWPKSFQTSEPNSDNIALYFFPSKIRNQVFAQLVQEMIHKELGFKGLVQNAELLIFTSTELPLRYWRFQNKFYLWGVFREKQAAPSIHPSRIEEVTELPSIRKRCDDRIPTRR</sequence>
<dbReference type="InterPro" id="IPR019786">
    <property type="entry name" value="Zinc_finger_PHD-type_CS"/>
</dbReference>
<evidence type="ECO:0000313" key="8">
    <source>
        <dbReference type="EMBL" id="KAL1543722.1"/>
    </source>
</evidence>
<feature type="region of interest" description="Disordered" evidence="6">
    <location>
        <begin position="285"/>
        <end position="304"/>
    </location>
</feature>
<feature type="region of interest" description="Disordered" evidence="6">
    <location>
        <begin position="402"/>
        <end position="421"/>
    </location>
</feature>
<feature type="compositionally biased region" description="Basic residues" evidence="6">
    <location>
        <begin position="402"/>
        <end position="416"/>
    </location>
</feature>
<comment type="caution">
    <text evidence="8">The sequence shown here is derived from an EMBL/GenBank/DDBJ whole genome shotgun (WGS) entry which is preliminary data.</text>
</comment>
<evidence type="ECO:0000256" key="5">
    <source>
        <dbReference type="ARBA" id="ARBA00023163"/>
    </source>
</evidence>
<proteinExistence type="predicted"/>
<dbReference type="Gene3D" id="3.30.40.10">
    <property type="entry name" value="Zinc/RING finger domain, C3HC4 (zinc finger)"/>
    <property type="match status" value="1"/>
</dbReference>
<protein>
    <recommendedName>
        <fullName evidence="7">AIPP2-like SPOC-like domain-containing protein</fullName>
    </recommendedName>
</protein>
<feature type="compositionally biased region" description="Basic and acidic residues" evidence="6">
    <location>
        <begin position="540"/>
        <end position="550"/>
    </location>
</feature>
<dbReference type="InterPro" id="IPR049914">
    <property type="entry name" value="PHD1-3/5-6"/>
</dbReference>
<evidence type="ECO:0000256" key="1">
    <source>
        <dbReference type="ARBA" id="ARBA00022723"/>
    </source>
</evidence>
<dbReference type="InterPro" id="IPR011011">
    <property type="entry name" value="Znf_FYVE_PHD"/>
</dbReference>
<feature type="region of interest" description="Disordered" evidence="6">
    <location>
        <begin position="232"/>
        <end position="257"/>
    </location>
</feature>